<dbReference type="EMBL" id="UINC01020139">
    <property type="protein sequence ID" value="SVA84851.1"/>
    <property type="molecule type" value="Genomic_DNA"/>
</dbReference>
<keyword evidence="1" id="KW-0812">Transmembrane</keyword>
<evidence type="ECO:0000256" key="1">
    <source>
        <dbReference type="SAM" id="Phobius"/>
    </source>
</evidence>
<feature type="transmembrane region" description="Helical" evidence="1">
    <location>
        <begin position="36"/>
        <end position="60"/>
    </location>
</feature>
<name>A0A381Z7D6_9ZZZZ</name>
<sequence length="95" mass="10666">MVLATAPWSALWERNLFLEAWPAFAGVMQTGAVRGAVSGVGTVCLGVGLWELLAWLLVVARRRASGNLIRWWSLRLEVPAETTHQEESRTWPRDH</sequence>
<proteinExistence type="predicted"/>
<evidence type="ECO:0000313" key="2">
    <source>
        <dbReference type="EMBL" id="SVA84851.1"/>
    </source>
</evidence>
<reference evidence="2" key="1">
    <citation type="submission" date="2018-05" db="EMBL/GenBank/DDBJ databases">
        <authorList>
            <person name="Lanie J.A."/>
            <person name="Ng W.-L."/>
            <person name="Kazmierczak K.M."/>
            <person name="Andrzejewski T.M."/>
            <person name="Davidsen T.M."/>
            <person name="Wayne K.J."/>
            <person name="Tettelin H."/>
            <person name="Glass J.I."/>
            <person name="Rusch D."/>
            <person name="Podicherti R."/>
            <person name="Tsui H.-C.T."/>
            <person name="Winkler M.E."/>
        </authorList>
    </citation>
    <scope>NUCLEOTIDE SEQUENCE</scope>
</reference>
<organism evidence="2">
    <name type="scientific">marine metagenome</name>
    <dbReference type="NCBI Taxonomy" id="408172"/>
    <lineage>
        <taxon>unclassified sequences</taxon>
        <taxon>metagenomes</taxon>
        <taxon>ecological metagenomes</taxon>
    </lineage>
</organism>
<keyword evidence="1" id="KW-1133">Transmembrane helix</keyword>
<dbReference type="AlphaFoldDB" id="A0A381Z7D6"/>
<gene>
    <name evidence="2" type="ORF">METZ01_LOCUS137705</name>
</gene>
<protein>
    <submittedName>
        <fullName evidence="2">Uncharacterized protein</fullName>
    </submittedName>
</protein>
<accession>A0A381Z7D6</accession>
<keyword evidence="1" id="KW-0472">Membrane</keyword>